<keyword evidence="1" id="KW-0732">Signal</keyword>
<organism evidence="2 5">
    <name type="scientific">Yersinia aldovae</name>
    <dbReference type="NCBI Taxonomy" id="29483"/>
    <lineage>
        <taxon>Bacteria</taxon>
        <taxon>Pseudomonadati</taxon>
        <taxon>Pseudomonadota</taxon>
        <taxon>Gammaproteobacteria</taxon>
        <taxon>Enterobacterales</taxon>
        <taxon>Yersiniaceae</taxon>
        <taxon>Yersinia</taxon>
    </lineage>
</organism>
<evidence type="ECO:0000313" key="4">
    <source>
        <dbReference type="Proteomes" id="UP000038647"/>
    </source>
</evidence>
<evidence type="ECO:0000313" key="5">
    <source>
        <dbReference type="Proteomes" id="UP000041595"/>
    </source>
</evidence>
<accession>A0A0T9TKX4</accession>
<feature type="chain" id="PRO_5006697868" evidence="1">
    <location>
        <begin position="26"/>
        <end position="99"/>
    </location>
</feature>
<evidence type="ECO:0000313" key="2">
    <source>
        <dbReference type="EMBL" id="CNK89013.1"/>
    </source>
</evidence>
<reference evidence="3 4" key="2">
    <citation type="submission" date="2015-03" db="EMBL/GenBank/DDBJ databases">
        <authorList>
            <consortium name="Pathogen Informatics"/>
            <person name="Murphy D."/>
        </authorList>
    </citation>
    <scope>NUCLEOTIDE SEQUENCE [LARGE SCALE GENOMIC DNA]</scope>
    <source>
        <strain evidence="3 4">IP08791</strain>
    </source>
</reference>
<reference evidence="2 5" key="1">
    <citation type="submission" date="2015-03" db="EMBL/GenBank/DDBJ databases">
        <authorList>
            <person name="Murphy D."/>
        </authorList>
    </citation>
    <scope>NUCLEOTIDE SEQUENCE [LARGE SCALE GENOMIC DNA]</scope>
    <source>
        <strain evidence="2 5">IP06005</strain>
    </source>
</reference>
<dbReference type="EMBL" id="CQEH01000013">
    <property type="protein sequence ID" value="CNL32085.1"/>
    <property type="molecule type" value="Genomic_DNA"/>
</dbReference>
<protein>
    <submittedName>
        <fullName evidence="2">Uncharacterized protein</fullName>
    </submittedName>
</protein>
<dbReference type="EMBL" id="CQEJ01000006">
    <property type="protein sequence ID" value="CNK89013.1"/>
    <property type="molecule type" value="Genomic_DNA"/>
</dbReference>
<dbReference type="Proteomes" id="UP000041595">
    <property type="component" value="Unassembled WGS sequence"/>
</dbReference>
<sequence length="99" mass="10736">MISAKKCSISVLALALVLFSVPTLAKVANLSDDNVKQMVINESIESYPGNCPCPFNSAKNGSSCGKRSAWSRAGGYSPICYKKEVTKEMVTEWRESNKA</sequence>
<name>A0A0T9TKX4_YERAL</name>
<dbReference type="AlphaFoldDB" id="A0A0T9TKX4"/>
<evidence type="ECO:0000256" key="1">
    <source>
        <dbReference type="SAM" id="SignalP"/>
    </source>
</evidence>
<gene>
    <name evidence="2" type="ORF">ERS137965_01374</name>
    <name evidence="3" type="ORF">ERS137966_02886</name>
</gene>
<feature type="signal peptide" evidence="1">
    <location>
        <begin position="1"/>
        <end position="25"/>
    </location>
</feature>
<dbReference type="OrthoDB" id="5525214at2"/>
<proteinExistence type="predicted"/>
<dbReference type="Proteomes" id="UP000038647">
    <property type="component" value="Unassembled WGS sequence"/>
</dbReference>
<evidence type="ECO:0000313" key="3">
    <source>
        <dbReference type="EMBL" id="CNL32085.1"/>
    </source>
</evidence>
<keyword evidence="4" id="KW-1185">Reference proteome</keyword>